<keyword evidence="6" id="KW-0325">Glycoprotein</keyword>
<keyword evidence="9" id="KW-1185">Reference proteome</keyword>
<evidence type="ECO:0000256" key="3">
    <source>
        <dbReference type="ARBA" id="ARBA00022801"/>
    </source>
</evidence>
<dbReference type="PANTHER" id="PTHR12370">
    <property type="entry name" value="PHOSPHOLIPASE B-RELATED"/>
    <property type="match status" value="1"/>
</dbReference>
<dbReference type="Pfam" id="PF04916">
    <property type="entry name" value="Phospholip_B"/>
    <property type="match status" value="1"/>
</dbReference>
<name>X6LLB0_RETFI</name>
<evidence type="ECO:0000313" key="9">
    <source>
        <dbReference type="Proteomes" id="UP000023152"/>
    </source>
</evidence>
<evidence type="ECO:0000313" key="8">
    <source>
        <dbReference type="EMBL" id="ETO01907.1"/>
    </source>
</evidence>
<comment type="similarity">
    <text evidence="1 7">Belongs to the phospholipase B-like family.</text>
</comment>
<keyword evidence="2" id="KW-0732">Signal</keyword>
<organism evidence="8 9">
    <name type="scientific">Reticulomyxa filosa</name>
    <dbReference type="NCBI Taxonomy" id="46433"/>
    <lineage>
        <taxon>Eukaryota</taxon>
        <taxon>Sar</taxon>
        <taxon>Rhizaria</taxon>
        <taxon>Retaria</taxon>
        <taxon>Foraminifera</taxon>
        <taxon>Monothalamids</taxon>
        <taxon>Reticulomyxidae</taxon>
        <taxon>Reticulomyxa</taxon>
    </lineage>
</organism>
<dbReference type="GO" id="GO:0005576">
    <property type="term" value="C:extracellular region"/>
    <property type="evidence" value="ECO:0007669"/>
    <property type="project" value="TreeGrafter"/>
</dbReference>
<feature type="non-terminal residue" evidence="8">
    <location>
        <position position="255"/>
    </location>
</feature>
<keyword evidence="4 7" id="KW-0442">Lipid degradation</keyword>
<evidence type="ECO:0000256" key="5">
    <source>
        <dbReference type="ARBA" id="ARBA00023098"/>
    </source>
</evidence>
<keyword evidence="3 7" id="KW-0378">Hydrolase</keyword>
<dbReference type="AlphaFoldDB" id="X6LLB0"/>
<evidence type="ECO:0000256" key="6">
    <source>
        <dbReference type="ARBA" id="ARBA00023180"/>
    </source>
</evidence>
<accession>X6LLB0</accession>
<comment type="function">
    <text evidence="7">Putative phospholipase.</text>
</comment>
<dbReference type="EC" id="3.1.1.-" evidence="7"/>
<dbReference type="GO" id="GO:0009395">
    <property type="term" value="P:phospholipid catabolic process"/>
    <property type="evidence" value="ECO:0007669"/>
    <property type="project" value="TreeGrafter"/>
</dbReference>
<protein>
    <recommendedName>
        <fullName evidence="7">Phospholipase B-like</fullName>
        <ecNumber evidence="7">3.1.1.-</ecNumber>
    </recommendedName>
</protein>
<evidence type="ECO:0000256" key="7">
    <source>
        <dbReference type="RuleBase" id="RU364138"/>
    </source>
</evidence>
<dbReference type="EMBL" id="ASPP01037132">
    <property type="protein sequence ID" value="ETO01907.1"/>
    <property type="molecule type" value="Genomic_DNA"/>
</dbReference>
<dbReference type="Proteomes" id="UP000023152">
    <property type="component" value="Unassembled WGS sequence"/>
</dbReference>
<reference evidence="8 9" key="1">
    <citation type="journal article" date="2013" name="Curr. Biol.">
        <title>The Genome of the Foraminiferan Reticulomyxa filosa.</title>
        <authorList>
            <person name="Glockner G."/>
            <person name="Hulsmann N."/>
            <person name="Schleicher M."/>
            <person name="Noegel A.A."/>
            <person name="Eichinger L."/>
            <person name="Gallinger C."/>
            <person name="Pawlowski J."/>
            <person name="Sierra R."/>
            <person name="Euteneuer U."/>
            <person name="Pillet L."/>
            <person name="Moustafa A."/>
            <person name="Platzer M."/>
            <person name="Groth M."/>
            <person name="Szafranski K."/>
            <person name="Schliwa M."/>
        </authorList>
    </citation>
    <scope>NUCLEOTIDE SEQUENCE [LARGE SCALE GENOMIC DNA]</scope>
</reference>
<comment type="caution">
    <text evidence="8">The sequence shown here is derived from an EMBL/GenBank/DDBJ whole genome shotgun (WGS) entry which is preliminary data.</text>
</comment>
<dbReference type="OMA" id="NERIAMY"/>
<proteinExistence type="inferred from homology"/>
<sequence>MFSSYPGYLESLDDFYVMDSGLAMLQTTNGIPNATLYDLVTPYSLFAWQRVAIAYLIGEDWYSYVSRENSGTYNNQYMVINYGSFTPNEPLPDNMLWVVEQIPGLVAGQDMTNILRRGYFASYDKSGYPAMVEAMGVNNSYDLAPRARIFRRDANNVLTFEEYKSILRYNNYQVDPIENDSPMWAICSRGDLLKEGASPFGCYDSKASNYSMILNMQAEIINGPTYDDLPPFDWSDWPTIPHAGINTLMQYPWIL</sequence>
<dbReference type="Gene3D" id="3.60.60.30">
    <property type="match status" value="1"/>
</dbReference>
<dbReference type="GO" id="GO:0004620">
    <property type="term" value="F:phospholipase activity"/>
    <property type="evidence" value="ECO:0007669"/>
    <property type="project" value="InterPro"/>
</dbReference>
<dbReference type="PANTHER" id="PTHR12370:SF1">
    <property type="entry name" value="PHOSPHOLIPASE B-LIKE 1"/>
    <property type="match status" value="1"/>
</dbReference>
<evidence type="ECO:0000256" key="2">
    <source>
        <dbReference type="ARBA" id="ARBA00022729"/>
    </source>
</evidence>
<evidence type="ECO:0000256" key="1">
    <source>
        <dbReference type="ARBA" id="ARBA00007835"/>
    </source>
</evidence>
<gene>
    <name evidence="8" type="ORF">RFI_35532</name>
</gene>
<evidence type="ECO:0000256" key="4">
    <source>
        <dbReference type="ARBA" id="ARBA00022963"/>
    </source>
</evidence>
<keyword evidence="5 7" id="KW-0443">Lipid metabolism</keyword>
<dbReference type="InterPro" id="IPR007000">
    <property type="entry name" value="PLipase_B-like"/>
</dbReference>
<dbReference type="OrthoDB" id="419508at2759"/>